<feature type="transmembrane region" description="Helical" evidence="1">
    <location>
        <begin position="101"/>
        <end position="122"/>
    </location>
</feature>
<keyword evidence="1" id="KW-1133">Transmembrane helix</keyword>
<evidence type="ECO:0000313" key="3">
    <source>
        <dbReference type="Proteomes" id="UP000242188"/>
    </source>
</evidence>
<dbReference type="AlphaFoldDB" id="A0A210QEB4"/>
<organism evidence="2 3">
    <name type="scientific">Mizuhopecten yessoensis</name>
    <name type="common">Japanese scallop</name>
    <name type="synonym">Patinopecten yessoensis</name>
    <dbReference type="NCBI Taxonomy" id="6573"/>
    <lineage>
        <taxon>Eukaryota</taxon>
        <taxon>Metazoa</taxon>
        <taxon>Spiralia</taxon>
        <taxon>Lophotrochozoa</taxon>
        <taxon>Mollusca</taxon>
        <taxon>Bivalvia</taxon>
        <taxon>Autobranchia</taxon>
        <taxon>Pteriomorphia</taxon>
        <taxon>Pectinida</taxon>
        <taxon>Pectinoidea</taxon>
        <taxon>Pectinidae</taxon>
        <taxon>Mizuhopecten</taxon>
    </lineage>
</organism>
<sequence length="132" mass="14325">MAYVTCSILSSHSFITVINSPDSARISRTTSILAFPPQNSTVGSGKAMNRVWHRVWVLSRNISTLSRKPNVIVSGKSVLPVIPKRGYGAPPRPVTDLPLKVFVPGAACFILACTLCLISMFPKGVKSEQEQK</sequence>
<evidence type="ECO:0000313" key="2">
    <source>
        <dbReference type="EMBL" id="OWF47085.1"/>
    </source>
</evidence>
<accession>A0A210QEB4</accession>
<name>A0A210QEB4_MIZYE</name>
<comment type="caution">
    <text evidence="2">The sequence shown here is derived from an EMBL/GenBank/DDBJ whole genome shotgun (WGS) entry which is preliminary data.</text>
</comment>
<keyword evidence="1" id="KW-0812">Transmembrane</keyword>
<gene>
    <name evidence="2" type="ORF">KP79_PYT12572</name>
</gene>
<keyword evidence="3" id="KW-1185">Reference proteome</keyword>
<dbReference type="Proteomes" id="UP000242188">
    <property type="component" value="Unassembled WGS sequence"/>
</dbReference>
<protein>
    <submittedName>
        <fullName evidence="2">Uncharacterized protein</fullName>
    </submittedName>
</protein>
<dbReference type="EMBL" id="NEDP02004037">
    <property type="protein sequence ID" value="OWF47085.1"/>
    <property type="molecule type" value="Genomic_DNA"/>
</dbReference>
<keyword evidence="1" id="KW-0472">Membrane</keyword>
<proteinExistence type="predicted"/>
<evidence type="ECO:0000256" key="1">
    <source>
        <dbReference type="SAM" id="Phobius"/>
    </source>
</evidence>
<reference evidence="2 3" key="1">
    <citation type="journal article" date="2017" name="Nat. Ecol. Evol.">
        <title>Scallop genome provides insights into evolution of bilaterian karyotype and development.</title>
        <authorList>
            <person name="Wang S."/>
            <person name="Zhang J."/>
            <person name="Jiao W."/>
            <person name="Li J."/>
            <person name="Xun X."/>
            <person name="Sun Y."/>
            <person name="Guo X."/>
            <person name="Huan P."/>
            <person name="Dong B."/>
            <person name="Zhang L."/>
            <person name="Hu X."/>
            <person name="Sun X."/>
            <person name="Wang J."/>
            <person name="Zhao C."/>
            <person name="Wang Y."/>
            <person name="Wang D."/>
            <person name="Huang X."/>
            <person name="Wang R."/>
            <person name="Lv J."/>
            <person name="Li Y."/>
            <person name="Zhang Z."/>
            <person name="Liu B."/>
            <person name="Lu W."/>
            <person name="Hui Y."/>
            <person name="Liang J."/>
            <person name="Zhou Z."/>
            <person name="Hou R."/>
            <person name="Li X."/>
            <person name="Liu Y."/>
            <person name="Li H."/>
            <person name="Ning X."/>
            <person name="Lin Y."/>
            <person name="Zhao L."/>
            <person name="Xing Q."/>
            <person name="Dou J."/>
            <person name="Li Y."/>
            <person name="Mao J."/>
            <person name="Guo H."/>
            <person name="Dou H."/>
            <person name="Li T."/>
            <person name="Mu C."/>
            <person name="Jiang W."/>
            <person name="Fu Q."/>
            <person name="Fu X."/>
            <person name="Miao Y."/>
            <person name="Liu J."/>
            <person name="Yu Q."/>
            <person name="Li R."/>
            <person name="Liao H."/>
            <person name="Li X."/>
            <person name="Kong Y."/>
            <person name="Jiang Z."/>
            <person name="Chourrout D."/>
            <person name="Li R."/>
            <person name="Bao Z."/>
        </authorList>
    </citation>
    <scope>NUCLEOTIDE SEQUENCE [LARGE SCALE GENOMIC DNA]</scope>
    <source>
        <strain evidence="2 3">PY_sf001</strain>
    </source>
</reference>